<evidence type="ECO:0000256" key="2">
    <source>
        <dbReference type="ARBA" id="ARBA00006842"/>
    </source>
</evidence>
<dbReference type="GO" id="GO:0005743">
    <property type="term" value="C:mitochondrial inner membrane"/>
    <property type="evidence" value="ECO:0007669"/>
    <property type="project" value="UniProtKB-SubCell"/>
</dbReference>
<keyword evidence="4 11" id="KW-0813">Transport</keyword>
<organism evidence="13 14">
    <name type="scientific">Heliocybe sulcata</name>
    <dbReference type="NCBI Taxonomy" id="5364"/>
    <lineage>
        <taxon>Eukaryota</taxon>
        <taxon>Fungi</taxon>
        <taxon>Dikarya</taxon>
        <taxon>Basidiomycota</taxon>
        <taxon>Agaricomycotina</taxon>
        <taxon>Agaricomycetes</taxon>
        <taxon>Gloeophyllales</taxon>
        <taxon>Gloeophyllaceae</taxon>
        <taxon>Heliocybe</taxon>
    </lineage>
</organism>
<sequence>MASKAAAATVDFARVYSTLGLGKETIAAVQAFRKRHSDAQRLHAQYASQPTTVDIAHYRSILKNKAVVDEVEKQLGAFKPVTYDVSAQVKAIETFEAKAVDKAKETEAKINSELKELSATLSNIEDARPFEDLTAEEVGQAHPRIREAVEEMIKKGKWTVPGYREKFGSLDLM</sequence>
<comment type="function">
    <text evidence="11">Mitochondrial membrane ATP synthase (F(1)F(0) ATP synthase or Complex V) produces ATP from ADP in the presence of a proton gradient across the membrane which is generated by electron transport complexes of the respiratory chain. F-type ATPases consist of two structural domains, F(1) - containing the extramembraneous catalytic core, and F(0) - containing the membrane proton channel, linked together by a central stalk and a peripheral stalk. During catalysis, ATP synthesis in the catalytic domain of F(1) is coupled via a rotary mechanism of the central stalk subunits to proton translocation.</text>
</comment>
<dbReference type="OrthoDB" id="35799at2759"/>
<feature type="coiled-coil region" evidence="12">
    <location>
        <begin position="100"/>
        <end position="127"/>
    </location>
</feature>
<keyword evidence="6 11" id="KW-0375">Hydrogen ion transport</keyword>
<reference evidence="13 14" key="1">
    <citation type="journal article" date="2019" name="Nat. Ecol. Evol.">
        <title>Megaphylogeny resolves global patterns of mushroom evolution.</title>
        <authorList>
            <person name="Varga T."/>
            <person name="Krizsan K."/>
            <person name="Foldi C."/>
            <person name="Dima B."/>
            <person name="Sanchez-Garcia M."/>
            <person name="Sanchez-Ramirez S."/>
            <person name="Szollosi G.J."/>
            <person name="Szarkandi J.G."/>
            <person name="Papp V."/>
            <person name="Albert L."/>
            <person name="Andreopoulos W."/>
            <person name="Angelini C."/>
            <person name="Antonin V."/>
            <person name="Barry K.W."/>
            <person name="Bougher N.L."/>
            <person name="Buchanan P."/>
            <person name="Buyck B."/>
            <person name="Bense V."/>
            <person name="Catcheside P."/>
            <person name="Chovatia M."/>
            <person name="Cooper J."/>
            <person name="Damon W."/>
            <person name="Desjardin D."/>
            <person name="Finy P."/>
            <person name="Geml J."/>
            <person name="Haridas S."/>
            <person name="Hughes K."/>
            <person name="Justo A."/>
            <person name="Karasinski D."/>
            <person name="Kautmanova I."/>
            <person name="Kiss B."/>
            <person name="Kocsube S."/>
            <person name="Kotiranta H."/>
            <person name="LaButti K.M."/>
            <person name="Lechner B.E."/>
            <person name="Liimatainen K."/>
            <person name="Lipzen A."/>
            <person name="Lukacs Z."/>
            <person name="Mihaltcheva S."/>
            <person name="Morgado L.N."/>
            <person name="Niskanen T."/>
            <person name="Noordeloos M.E."/>
            <person name="Ohm R.A."/>
            <person name="Ortiz-Santana B."/>
            <person name="Ovrebo C."/>
            <person name="Racz N."/>
            <person name="Riley R."/>
            <person name="Savchenko A."/>
            <person name="Shiryaev A."/>
            <person name="Soop K."/>
            <person name="Spirin V."/>
            <person name="Szebenyi C."/>
            <person name="Tomsovsky M."/>
            <person name="Tulloss R.E."/>
            <person name="Uehling J."/>
            <person name="Grigoriev I.V."/>
            <person name="Vagvolgyi C."/>
            <person name="Papp T."/>
            <person name="Martin F.M."/>
            <person name="Miettinen O."/>
            <person name="Hibbett D.S."/>
            <person name="Nagy L.G."/>
        </authorList>
    </citation>
    <scope>NUCLEOTIDE SEQUENCE [LARGE SCALE GENOMIC DNA]</scope>
    <source>
        <strain evidence="13 14">OMC1185</strain>
    </source>
</reference>
<dbReference type="EMBL" id="ML213504">
    <property type="protein sequence ID" value="TFK56027.1"/>
    <property type="molecule type" value="Genomic_DNA"/>
</dbReference>
<name>A0A5C3NGH0_9AGAM</name>
<dbReference type="InterPro" id="IPR036228">
    <property type="entry name" value="ATP_synth_F0_dsu_sf_mt"/>
</dbReference>
<accession>A0A5C3NGH0</accession>
<evidence type="ECO:0000313" key="14">
    <source>
        <dbReference type="Proteomes" id="UP000305948"/>
    </source>
</evidence>
<evidence type="ECO:0000256" key="4">
    <source>
        <dbReference type="ARBA" id="ARBA00022448"/>
    </source>
</evidence>
<evidence type="ECO:0000256" key="7">
    <source>
        <dbReference type="ARBA" id="ARBA00022792"/>
    </source>
</evidence>
<dbReference type="SUPFAM" id="SSF161065">
    <property type="entry name" value="ATP synthase D chain-like"/>
    <property type="match status" value="1"/>
</dbReference>
<protein>
    <recommendedName>
        <fullName evidence="3 11">ATP synthase subunit d, mitochondrial</fullName>
    </recommendedName>
</protein>
<dbReference type="AlphaFoldDB" id="A0A5C3NGH0"/>
<keyword evidence="9 11" id="KW-0496">Mitochondrion</keyword>
<evidence type="ECO:0000256" key="11">
    <source>
        <dbReference type="PIRNR" id="PIRNR005514"/>
    </source>
</evidence>
<evidence type="ECO:0000256" key="10">
    <source>
        <dbReference type="ARBA" id="ARBA00023136"/>
    </source>
</evidence>
<dbReference type="Gene3D" id="6.10.280.70">
    <property type="match status" value="1"/>
</dbReference>
<dbReference type="GO" id="GO:0015078">
    <property type="term" value="F:proton transmembrane transporter activity"/>
    <property type="evidence" value="ECO:0007669"/>
    <property type="project" value="InterPro"/>
</dbReference>
<gene>
    <name evidence="13" type="ORF">OE88DRAFT_1652599</name>
</gene>
<dbReference type="PIRSF" id="PIRSF005514">
    <property type="entry name" value="ATPase_F0_D_mt"/>
    <property type="match status" value="1"/>
</dbReference>
<dbReference type="Proteomes" id="UP000305948">
    <property type="component" value="Unassembled WGS sequence"/>
</dbReference>
<dbReference type="InterPro" id="IPR008689">
    <property type="entry name" value="ATP_synth_F0_dsu_mt"/>
</dbReference>
<dbReference type="STRING" id="5364.A0A5C3NGH0"/>
<evidence type="ECO:0000256" key="9">
    <source>
        <dbReference type="ARBA" id="ARBA00023128"/>
    </source>
</evidence>
<evidence type="ECO:0000256" key="6">
    <source>
        <dbReference type="ARBA" id="ARBA00022781"/>
    </source>
</evidence>
<proteinExistence type="inferred from homology"/>
<keyword evidence="7 11" id="KW-0999">Mitochondrion inner membrane</keyword>
<keyword evidence="10 11" id="KW-0472">Membrane</keyword>
<keyword evidence="14" id="KW-1185">Reference proteome</keyword>
<keyword evidence="5" id="KW-0138">CF(0)</keyword>
<evidence type="ECO:0000256" key="5">
    <source>
        <dbReference type="ARBA" id="ARBA00022547"/>
    </source>
</evidence>
<dbReference type="GO" id="GO:0045259">
    <property type="term" value="C:proton-transporting ATP synthase complex"/>
    <property type="evidence" value="ECO:0007669"/>
    <property type="project" value="UniProtKB-KW"/>
</dbReference>
<evidence type="ECO:0000256" key="8">
    <source>
        <dbReference type="ARBA" id="ARBA00023065"/>
    </source>
</evidence>
<dbReference type="Pfam" id="PF05873">
    <property type="entry name" value="Mt_ATP-synt_D"/>
    <property type="match status" value="1"/>
</dbReference>
<dbReference type="GO" id="GO:0015986">
    <property type="term" value="P:proton motive force-driven ATP synthesis"/>
    <property type="evidence" value="ECO:0007669"/>
    <property type="project" value="UniProtKB-UniRule"/>
</dbReference>
<comment type="similarity">
    <text evidence="2 11">Belongs to the ATPase d subunit family.</text>
</comment>
<keyword evidence="12" id="KW-0175">Coiled coil</keyword>
<dbReference type="PANTHER" id="PTHR12700">
    <property type="entry name" value="ATP SYNTHASE SUBUNIT D, MITOCHONDRIAL"/>
    <property type="match status" value="1"/>
</dbReference>
<evidence type="ECO:0000256" key="12">
    <source>
        <dbReference type="SAM" id="Coils"/>
    </source>
</evidence>
<evidence type="ECO:0000313" key="13">
    <source>
        <dbReference type="EMBL" id="TFK56027.1"/>
    </source>
</evidence>
<evidence type="ECO:0000256" key="3">
    <source>
        <dbReference type="ARBA" id="ARBA00021688"/>
    </source>
</evidence>
<keyword evidence="8 11" id="KW-0406">Ion transport</keyword>
<evidence type="ECO:0000256" key="1">
    <source>
        <dbReference type="ARBA" id="ARBA00004273"/>
    </source>
</evidence>
<comment type="subcellular location">
    <subcellularLocation>
        <location evidence="1 11">Mitochondrion inner membrane</location>
    </subcellularLocation>
</comment>